<protein>
    <submittedName>
        <fullName evidence="11">Uncharacterized protein</fullName>
    </submittedName>
</protein>
<dbReference type="InterPro" id="IPR036236">
    <property type="entry name" value="Znf_C2H2_sf"/>
</dbReference>
<comment type="subcellular location">
    <subcellularLocation>
        <location evidence="1">Nucleus</location>
    </subcellularLocation>
</comment>
<dbReference type="Pfam" id="PF21549">
    <property type="entry name" value="PRDM2_PR"/>
    <property type="match status" value="1"/>
</dbReference>
<keyword evidence="6" id="KW-0539">Nucleus</keyword>
<dbReference type="PANTHER" id="PTHR24394:SF29">
    <property type="entry name" value="MYONEURIN"/>
    <property type="match status" value="1"/>
</dbReference>
<dbReference type="Gene3D" id="2.170.270.10">
    <property type="entry name" value="SET domain"/>
    <property type="match status" value="1"/>
</dbReference>
<comment type="caution">
    <text evidence="11">The sequence shown here is derived from an EMBL/GenBank/DDBJ whole genome shotgun (WGS) entry which is preliminary data.</text>
</comment>
<evidence type="ECO:0000256" key="5">
    <source>
        <dbReference type="ARBA" id="ARBA00022833"/>
    </source>
</evidence>
<organism evidence="11 12">
    <name type="scientific">Brachionus calyciflorus</name>
    <dbReference type="NCBI Taxonomy" id="104777"/>
    <lineage>
        <taxon>Eukaryota</taxon>
        <taxon>Metazoa</taxon>
        <taxon>Spiralia</taxon>
        <taxon>Gnathifera</taxon>
        <taxon>Rotifera</taxon>
        <taxon>Eurotatoria</taxon>
        <taxon>Monogononta</taxon>
        <taxon>Pseudotrocha</taxon>
        <taxon>Ploima</taxon>
        <taxon>Brachionidae</taxon>
        <taxon>Brachionus</taxon>
    </lineage>
</organism>
<evidence type="ECO:0000256" key="1">
    <source>
        <dbReference type="ARBA" id="ARBA00004123"/>
    </source>
</evidence>
<reference evidence="11" key="1">
    <citation type="submission" date="2021-02" db="EMBL/GenBank/DDBJ databases">
        <authorList>
            <person name="Nowell W R."/>
        </authorList>
    </citation>
    <scope>NUCLEOTIDE SEQUENCE</scope>
    <source>
        <strain evidence="11">Ploen Becks lab</strain>
    </source>
</reference>
<evidence type="ECO:0000259" key="10">
    <source>
        <dbReference type="PROSITE" id="PS50280"/>
    </source>
</evidence>
<evidence type="ECO:0000259" key="9">
    <source>
        <dbReference type="PROSITE" id="PS50157"/>
    </source>
</evidence>
<dbReference type="InterPro" id="IPR013087">
    <property type="entry name" value="Znf_C2H2_type"/>
</dbReference>
<evidence type="ECO:0000256" key="2">
    <source>
        <dbReference type="ARBA" id="ARBA00022723"/>
    </source>
</evidence>
<dbReference type="PANTHER" id="PTHR24394">
    <property type="entry name" value="ZINC FINGER PROTEIN"/>
    <property type="match status" value="1"/>
</dbReference>
<proteinExistence type="predicted"/>
<dbReference type="SUPFAM" id="SSF57667">
    <property type="entry name" value="beta-beta-alpha zinc fingers"/>
    <property type="match status" value="1"/>
</dbReference>
<gene>
    <name evidence="11" type="ORF">OXX778_LOCUS10076</name>
</gene>
<dbReference type="GO" id="GO:0005634">
    <property type="term" value="C:nucleus"/>
    <property type="evidence" value="ECO:0007669"/>
    <property type="project" value="UniProtKB-SubCell"/>
</dbReference>
<feature type="region of interest" description="Disordered" evidence="8">
    <location>
        <begin position="699"/>
        <end position="719"/>
    </location>
</feature>
<dbReference type="Gene3D" id="3.30.160.60">
    <property type="entry name" value="Classic Zinc Finger"/>
    <property type="match status" value="1"/>
</dbReference>
<dbReference type="SMART" id="SM00355">
    <property type="entry name" value="ZnF_C2H2"/>
    <property type="match status" value="5"/>
</dbReference>
<evidence type="ECO:0000256" key="6">
    <source>
        <dbReference type="ARBA" id="ARBA00023242"/>
    </source>
</evidence>
<dbReference type="InterPro" id="IPR046341">
    <property type="entry name" value="SET_dom_sf"/>
</dbReference>
<dbReference type="GO" id="GO:0000981">
    <property type="term" value="F:DNA-binding transcription factor activity, RNA polymerase II-specific"/>
    <property type="evidence" value="ECO:0007669"/>
    <property type="project" value="TreeGrafter"/>
</dbReference>
<dbReference type="OrthoDB" id="40579at2759"/>
<dbReference type="EMBL" id="CAJNOC010001552">
    <property type="protein sequence ID" value="CAF0874058.1"/>
    <property type="molecule type" value="Genomic_DNA"/>
</dbReference>
<dbReference type="AlphaFoldDB" id="A0A813XSH5"/>
<evidence type="ECO:0000256" key="8">
    <source>
        <dbReference type="SAM" id="MobiDB-lite"/>
    </source>
</evidence>
<feature type="domain" description="C2H2-type" evidence="9">
    <location>
        <begin position="544"/>
        <end position="571"/>
    </location>
</feature>
<dbReference type="GO" id="GO:0008270">
    <property type="term" value="F:zinc ion binding"/>
    <property type="evidence" value="ECO:0007669"/>
    <property type="project" value="UniProtKB-KW"/>
</dbReference>
<dbReference type="SUPFAM" id="SSF82199">
    <property type="entry name" value="SET domain"/>
    <property type="match status" value="1"/>
</dbReference>
<dbReference type="PROSITE" id="PS50280">
    <property type="entry name" value="SET"/>
    <property type="match status" value="1"/>
</dbReference>
<dbReference type="InterPro" id="IPR001214">
    <property type="entry name" value="SET_dom"/>
</dbReference>
<evidence type="ECO:0000256" key="7">
    <source>
        <dbReference type="PROSITE-ProRule" id="PRU00042"/>
    </source>
</evidence>
<keyword evidence="12" id="KW-1185">Reference proteome</keyword>
<evidence type="ECO:0000313" key="12">
    <source>
        <dbReference type="Proteomes" id="UP000663879"/>
    </source>
</evidence>
<evidence type="ECO:0000256" key="3">
    <source>
        <dbReference type="ARBA" id="ARBA00022737"/>
    </source>
</evidence>
<feature type="domain" description="SET" evidence="10">
    <location>
        <begin position="27"/>
        <end position="141"/>
    </location>
</feature>
<dbReference type="Proteomes" id="UP000663879">
    <property type="component" value="Unassembled WGS sequence"/>
</dbReference>
<name>A0A813XSH5_9BILA</name>
<keyword evidence="5" id="KW-0862">Zinc</keyword>
<keyword evidence="2" id="KW-0479">Metal-binding</keyword>
<accession>A0A813XSH5</accession>
<keyword evidence="4 7" id="KW-0863">Zinc-finger</keyword>
<evidence type="ECO:0000313" key="11">
    <source>
        <dbReference type="EMBL" id="CAF0874058.1"/>
    </source>
</evidence>
<evidence type="ECO:0000256" key="4">
    <source>
        <dbReference type="ARBA" id="ARBA00022771"/>
    </source>
</evidence>
<dbReference type="PROSITE" id="PS50157">
    <property type="entry name" value="ZINC_FINGER_C2H2_2"/>
    <property type="match status" value="1"/>
</dbReference>
<keyword evidence="3" id="KW-0677">Repeat</keyword>
<dbReference type="PROSITE" id="PS00028">
    <property type="entry name" value="ZINC_FINGER_C2H2_1"/>
    <property type="match status" value="2"/>
</dbReference>
<sequence length="890" mass="103686">MGEESSSTISTLSSDQSNDAIELDIQIFIELKQSQNSNDLGAYSRIKINADQFIGNYKGKHRKSMAQCIDPNYVWTILSSRQIPLFYIDATDPSDSNWLRFVRSTPDPNKYNVICMQQNQQINYFTYKEINEGDELLTYLPGKKKKPKNKPHLNVSYKLYEESKIIEPEPESINEIEEQIEEVVELEKVVEDEDEIEFKISSDEIRKKEDYFFQFNFSLKLKNQKKSLKRQLVKCDLCSYTIIVDTNFDYDKIIKSHIIDQHLKLAQETATVEEGVEEIIDTLIKQIENPIDSENTFNFYFNFNDSNKNKFDLLNFDLKCVYCDYEVIDEEHNDYLNHLTKVHKSQILNDQLTFDSNESDLIQHDLECINWSDYFRLSFKDSKFPSEKNKLSTKTWTCQLCKKQFDQRIDLSKHQCIELNLKLLKKKKELRKKKWKETHWKRKIDLSHIETTSLTQLSSNICDNLTFCIDGTLQDMKSYSKEVKDYLNTELGNESQIQMILKCCFPEVYQQITKDIPNLNEANASRLIEEHLNKKSSLYFTNDLTCKKCHEKFVKLGDYIDHQKIHPNSDLKISSDSPIGYLACDPIGYLLNIHWDNTTFVKCDKCELEFTRGDFKKHSHDEEGLKISKEILDDLVNGLNLNRRKRTVNEIILNDEKPKSKRTNRKSNLSISSSSECQTPIKKEVIQENIDVPIISTTRTSSRHKIKTEMSSPEVTPSKKELKSEFMSVKIVNNRKVHICDKCNLEFTSGNSVSRHQEKSCLRLKVINIEAKSKTKNKPGEVKKKCPICGFIFTNTHQLSIHIYRQHKGLLGNAHDPPLAEAKHFNDDIVKREEEFDDEDDVENNEVDLDSHDLNDDTSWILHESTTDEATINSSIESPNKKRKILNSTI</sequence>